<dbReference type="InterPro" id="IPR000121">
    <property type="entry name" value="PEP_util_C"/>
</dbReference>
<evidence type="ECO:0000256" key="6">
    <source>
        <dbReference type="ARBA" id="ARBA00022723"/>
    </source>
</evidence>
<feature type="domain" description="Pyruvate phosphate dikinase AMP/ATP-binding" evidence="16">
    <location>
        <begin position="303"/>
        <end position="351"/>
    </location>
</feature>
<keyword evidence="8 18" id="KW-0418">Kinase</keyword>
<evidence type="ECO:0000313" key="18">
    <source>
        <dbReference type="EMBL" id="KHF40587.1"/>
    </source>
</evidence>
<keyword evidence="18" id="KW-0670">Pyruvate</keyword>
<feature type="binding site" evidence="13">
    <location>
        <position position="614"/>
    </location>
    <ligand>
        <name>substrate</name>
    </ligand>
</feature>
<accession>A0A0B0II77</accession>
<dbReference type="Gene3D" id="3.30.1490.20">
    <property type="entry name" value="ATP-grasp fold, A domain"/>
    <property type="match status" value="1"/>
</dbReference>
<feature type="binding site" evidence="14">
    <location>
        <position position="749"/>
    </location>
    <ligand>
        <name>Mg(2+)</name>
        <dbReference type="ChEBI" id="CHEBI:18420"/>
    </ligand>
</feature>
<evidence type="ECO:0000256" key="14">
    <source>
        <dbReference type="PIRSR" id="PIRSR000853-3"/>
    </source>
</evidence>
<comment type="caution">
    <text evidence="18">The sequence shown here is derived from an EMBL/GenBank/DDBJ whole genome shotgun (WGS) entry which is preliminary data.</text>
</comment>
<dbReference type="Gene3D" id="3.50.30.10">
    <property type="entry name" value="Phosphohistidine domain"/>
    <property type="match status" value="1"/>
</dbReference>
<dbReference type="Pfam" id="PF00391">
    <property type="entry name" value="PEP-utilizers"/>
    <property type="match status" value="1"/>
</dbReference>
<dbReference type="InterPro" id="IPR036637">
    <property type="entry name" value="Phosphohistidine_dom_sf"/>
</dbReference>
<feature type="binding site" evidence="13">
    <location>
        <position position="773"/>
    </location>
    <ligand>
        <name>substrate</name>
    </ligand>
</feature>
<feature type="active site" description="Proton donor" evidence="12">
    <location>
        <position position="836"/>
    </location>
</feature>
<dbReference type="InterPro" id="IPR010121">
    <property type="entry name" value="Pyruvate_phosphate_dikinase"/>
</dbReference>
<dbReference type="RefSeq" id="WP_034627989.1">
    <property type="nucleotide sequence ID" value="NZ_JRJU01000008.1"/>
</dbReference>
<proteinExistence type="inferred from homology"/>
<evidence type="ECO:0000256" key="7">
    <source>
        <dbReference type="ARBA" id="ARBA00022741"/>
    </source>
</evidence>
<dbReference type="OrthoDB" id="9765468at2"/>
<dbReference type="InterPro" id="IPR040442">
    <property type="entry name" value="Pyrv_kinase-like_dom_sf"/>
</dbReference>
<evidence type="ECO:0000256" key="9">
    <source>
        <dbReference type="ARBA" id="ARBA00022840"/>
    </source>
</evidence>
<evidence type="ECO:0000256" key="5">
    <source>
        <dbReference type="ARBA" id="ARBA00022679"/>
    </source>
</evidence>
<dbReference type="PROSITE" id="PS00370">
    <property type="entry name" value="PEP_ENZYMES_PHOS_SITE"/>
    <property type="match status" value="1"/>
</dbReference>
<dbReference type="GO" id="GO:0016301">
    <property type="term" value="F:kinase activity"/>
    <property type="evidence" value="ECO:0007669"/>
    <property type="project" value="UniProtKB-UniRule"/>
</dbReference>
<comment type="catalytic activity">
    <reaction evidence="11">
        <text>pyruvate + phosphate + ATP = phosphoenolpyruvate + AMP + diphosphate + H(+)</text>
        <dbReference type="Rhea" id="RHEA:10756"/>
        <dbReference type="ChEBI" id="CHEBI:15361"/>
        <dbReference type="ChEBI" id="CHEBI:15378"/>
        <dbReference type="ChEBI" id="CHEBI:30616"/>
        <dbReference type="ChEBI" id="CHEBI:33019"/>
        <dbReference type="ChEBI" id="CHEBI:43474"/>
        <dbReference type="ChEBI" id="CHEBI:58702"/>
        <dbReference type="ChEBI" id="CHEBI:456215"/>
        <dbReference type="EC" id="2.7.9.1"/>
    </reaction>
</comment>
<dbReference type="Gene3D" id="3.20.20.60">
    <property type="entry name" value="Phosphoenolpyruvate-binding domains"/>
    <property type="match status" value="1"/>
</dbReference>
<evidence type="ECO:0000259" key="16">
    <source>
        <dbReference type="Pfam" id="PF01326"/>
    </source>
</evidence>
<feature type="binding site" evidence="13">
    <location>
        <position position="558"/>
    </location>
    <ligand>
        <name>substrate</name>
    </ligand>
</feature>
<evidence type="ECO:0000313" key="19">
    <source>
        <dbReference type="Proteomes" id="UP000030832"/>
    </source>
</evidence>
<dbReference type="EMBL" id="JRJU01000008">
    <property type="protein sequence ID" value="KHF40587.1"/>
    <property type="molecule type" value="Genomic_DNA"/>
</dbReference>
<dbReference type="Pfam" id="PF02896">
    <property type="entry name" value="PEP-utilizers_C"/>
    <property type="match status" value="1"/>
</dbReference>
<dbReference type="SUPFAM" id="SSF52009">
    <property type="entry name" value="Phosphohistidine domain"/>
    <property type="match status" value="1"/>
</dbReference>
<dbReference type="Gene3D" id="1.20.80.30">
    <property type="match status" value="1"/>
</dbReference>
<keyword evidence="7" id="KW-0547">Nucleotide-binding</keyword>
<comment type="similarity">
    <text evidence="2 11">Belongs to the PEP-utilizing enzyme family.</text>
</comment>
<sequence>MNKFVYMFDQGSGDKKELLGGKGANLAEMTRIGLPVPYGFTISTDACNAYYDAGKSISETIEQQVLEALTNLEEQTGKSLGDPENPLLVSVRSGAVHSMPGMMDTVLNLGMNDETVEGMAKLTNNPRFAYDSYRRFIQMFSDVVLKVDGFYFEQLLEEIREEKGYETDPEMSADDWKEVIHGYKELVKSHTKSSFPENPKEQLFLSISAVFDSWNNQRAIVYRRLQKIPGHLGTAVNIQSMVFGNMGDDSGTGVAFTRNPSTGEAKLYGEYLINAQGEDVVAGIRTPQPIVRLKQEMPDVYQQFVDTCNLLEKHYQDMQDIEFTVERGKLYILQTRIGKRTAQAAIKIAVDLVEEKIISKKEAILRVDPDQLNQLLHSRIDDLYERSPLAKGLPASPGAATGHVVFDADDAERLGKEEKKVILVRPETTPDDIHGIVAAQATVTSRGGMTSHAAVVARGMGKACICGCEAVKIDLKGKQFKVGEIIVKQGDVITIDGSTGEIFLGEIPMIAPQLSEEFQLLLTWADEERKLGVRANADNPEDALKAVEFGAGGIGLCRTEHMFMDANRIPIVQEMILAQTYEQREVALSKLLPMQQEDFEGIFEAMEGRPVTIRLLDPPLHEFLPDKEELLVDVTKLQMTNPNSEELKEKEYLLRKVRQLDEFNPMLGHRGCRLGMTYPEIYVMQAKAIFYAIAKGIDKGIAVKPEIMIPLVGHVNELKEMRQLVINAGLQVEEETGKTFDYLVGTMIEVPRAALTADQIAQEADFFSFGTNDLTQSTFGYSRDDAEGKFLQAYIENKVLPENPFASLDQEGVGKLVETGVKLGRGAKPGLKTGICGEHGGEKQSIEFCHEAGLDYVSCSPYRVPLARLAAAQATIKHELKQSVNEFQAQK</sequence>
<dbReference type="PIRSF" id="PIRSF000853">
    <property type="entry name" value="PPDK"/>
    <property type="match status" value="1"/>
</dbReference>
<feature type="active site" description="Tele-phosphohistidine intermediate" evidence="12">
    <location>
        <position position="452"/>
    </location>
</feature>
<evidence type="ECO:0000256" key="10">
    <source>
        <dbReference type="ARBA" id="ARBA00022842"/>
    </source>
</evidence>
<organism evidence="18 19">
    <name type="scientific">Halalkalibacter okhensis</name>
    <dbReference type="NCBI Taxonomy" id="333138"/>
    <lineage>
        <taxon>Bacteria</taxon>
        <taxon>Bacillati</taxon>
        <taxon>Bacillota</taxon>
        <taxon>Bacilli</taxon>
        <taxon>Bacillales</taxon>
        <taxon>Bacillaceae</taxon>
        <taxon>Halalkalibacter</taxon>
    </lineage>
</organism>
<evidence type="ECO:0000256" key="11">
    <source>
        <dbReference type="PIRNR" id="PIRNR000853"/>
    </source>
</evidence>
<keyword evidence="5 18" id="KW-0808">Transferase</keyword>
<feature type="domain" description="Pyruvate phosphate dikinase AMP/ATP-binding" evidence="16">
    <location>
        <begin position="56"/>
        <end position="298"/>
    </location>
</feature>
<dbReference type="Gene3D" id="3.30.470.20">
    <property type="entry name" value="ATP-grasp fold, B domain"/>
    <property type="match status" value="1"/>
</dbReference>
<evidence type="ECO:0000256" key="8">
    <source>
        <dbReference type="ARBA" id="ARBA00022777"/>
    </source>
</evidence>
<dbReference type="NCBIfam" id="NF004531">
    <property type="entry name" value="PRK05878.1"/>
    <property type="match status" value="1"/>
</dbReference>
<dbReference type="GO" id="GO:0005524">
    <property type="term" value="F:ATP binding"/>
    <property type="evidence" value="ECO:0007669"/>
    <property type="project" value="UniProtKB-UniRule"/>
</dbReference>
<evidence type="ECO:0000256" key="13">
    <source>
        <dbReference type="PIRSR" id="PIRSR000853-2"/>
    </source>
</evidence>
<dbReference type="SUPFAM" id="SSF56059">
    <property type="entry name" value="Glutathione synthetase ATP-binding domain-like"/>
    <property type="match status" value="1"/>
</dbReference>
<dbReference type="Pfam" id="PF01326">
    <property type="entry name" value="PPDK_N"/>
    <property type="match status" value="2"/>
</dbReference>
<dbReference type="GO" id="GO:0050242">
    <property type="term" value="F:pyruvate, phosphate dikinase activity"/>
    <property type="evidence" value="ECO:0007669"/>
    <property type="project" value="UniProtKB-UniRule"/>
</dbReference>
<feature type="domain" description="PEP-utilising enzyme mobile" evidence="15">
    <location>
        <begin position="419"/>
        <end position="500"/>
    </location>
</feature>
<keyword evidence="10 14" id="KW-0460">Magnesium</keyword>
<evidence type="ECO:0000259" key="17">
    <source>
        <dbReference type="Pfam" id="PF02896"/>
    </source>
</evidence>
<evidence type="ECO:0000256" key="1">
    <source>
        <dbReference type="ARBA" id="ARBA00001946"/>
    </source>
</evidence>
<dbReference type="eggNOG" id="COG0574">
    <property type="taxonomic scope" value="Bacteria"/>
</dbReference>
<dbReference type="InterPro" id="IPR008279">
    <property type="entry name" value="PEP-util_enz_mobile_dom"/>
</dbReference>
<keyword evidence="19" id="KW-1185">Reference proteome</keyword>
<protein>
    <recommendedName>
        <fullName evidence="4 11">Pyruvate, phosphate dikinase</fullName>
        <ecNumber evidence="3 11">2.7.9.1</ecNumber>
    </recommendedName>
</protein>
<dbReference type="PANTHER" id="PTHR22931:SF9">
    <property type="entry name" value="PYRUVATE, PHOSPHATE DIKINASE 1, CHLOROPLASTIC"/>
    <property type="match status" value="1"/>
</dbReference>
<dbReference type="InterPro" id="IPR015813">
    <property type="entry name" value="Pyrv/PenolPyrv_kinase-like_dom"/>
</dbReference>
<dbReference type="InterPro" id="IPR018274">
    <property type="entry name" value="PEP_util_AS"/>
</dbReference>
<dbReference type="InterPro" id="IPR013815">
    <property type="entry name" value="ATP_grasp_subdomain_1"/>
</dbReference>
<feature type="binding site" evidence="13">
    <location>
        <position position="770"/>
    </location>
    <ligand>
        <name>substrate</name>
    </ligand>
</feature>
<dbReference type="InterPro" id="IPR002192">
    <property type="entry name" value="PPDK_AMP/ATP-bd"/>
</dbReference>
<reference evidence="18 19" key="1">
    <citation type="submission" date="2014-09" db="EMBL/GenBank/DDBJ databases">
        <title>Genome sequencing and annotation of Bacillus Okhensis strain Kh10-101T.</title>
        <authorList>
            <person name="Prakash J.S."/>
        </authorList>
    </citation>
    <scope>NUCLEOTIDE SEQUENCE [LARGE SCALE GENOMIC DNA]</scope>
    <source>
        <strain evidence="19">Kh10-101T</strain>
    </source>
</reference>
<evidence type="ECO:0000259" key="15">
    <source>
        <dbReference type="Pfam" id="PF00391"/>
    </source>
</evidence>
<evidence type="ECO:0000256" key="4">
    <source>
        <dbReference type="ARBA" id="ARBA00020138"/>
    </source>
</evidence>
<dbReference type="EC" id="2.7.9.1" evidence="3 11"/>
<evidence type="ECO:0000256" key="3">
    <source>
        <dbReference type="ARBA" id="ARBA00011994"/>
    </source>
</evidence>
<dbReference type="Gene3D" id="1.10.189.10">
    <property type="entry name" value="Pyruvate Phosphate Dikinase, domain 2"/>
    <property type="match status" value="1"/>
</dbReference>
<dbReference type="PANTHER" id="PTHR22931">
    <property type="entry name" value="PHOSPHOENOLPYRUVATE DIKINASE-RELATED"/>
    <property type="match status" value="1"/>
</dbReference>
<evidence type="ECO:0000256" key="12">
    <source>
        <dbReference type="PIRSR" id="PIRSR000853-1"/>
    </source>
</evidence>
<keyword evidence="6 14" id="KW-0479">Metal-binding</keyword>
<evidence type="ECO:0000256" key="2">
    <source>
        <dbReference type="ARBA" id="ARBA00007837"/>
    </source>
</evidence>
<name>A0A0B0II77_9BACI</name>
<dbReference type="SUPFAM" id="SSF51621">
    <property type="entry name" value="Phosphoenolpyruvate/pyruvate domain"/>
    <property type="match status" value="1"/>
</dbReference>
<feature type="domain" description="PEP-utilising enzyme C-terminal" evidence="17">
    <location>
        <begin position="516"/>
        <end position="874"/>
    </location>
</feature>
<feature type="binding site" evidence="13">
    <location>
        <position position="772"/>
    </location>
    <ligand>
        <name>substrate</name>
    </ligand>
</feature>
<dbReference type="Proteomes" id="UP000030832">
    <property type="component" value="Unassembled WGS sequence"/>
</dbReference>
<dbReference type="GO" id="GO:0046872">
    <property type="term" value="F:metal ion binding"/>
    <property type="evidence" value="ECO:0007669"/>
    <property type="project" value="UniProtKB-UniRule"/>
</dbReference>
<dbReference type="STRING" id="333138.LQ50_08690"/>
<feature type="binding site" evidence="13">
    <location>
        <position position="749"/>
    </location>
    <ligand>
        <name>substrate</name>
    </ligand>
</feature>
<gene>
    <name evidence="18" type="ORF">LQ50_08690</name>
</gene>
<dbReference type="AlphaFoldDB" id="A0A0B0II77"/>
<comment type="cofactor">
    <cofactor evidence="1 11 14">
        <name>Mg(2+)</name>
        <dbReference type="ChEBI" id="CHEBI:18420"/>
    </cofactor>
</comment>
<feature type="binding site" evidence="13">
    <location>
        <position position="771"/>
    </location>
    <ligand>
        <name>substrate</name>
    </ligand>
</feature>
<feature type="binding site" evidence="14">
    <location>
        <position position="773"/>
    </location>
    <ligand>
        <name>Mg(2+)</name>
        <dbReference type="ChEBI" id="CHEBI:18420"/>
    </ligand>
</feature>
<keyword evidence="9" id="KW-0067">ATP-binding</keyword>
<dbReference type="NCBIfam" id="TIGR01828">
    <property type="entry name" value="pyru_phos_dikin"/>
    <property type="match status" value="1"/>
</dbReference>
<dbReference type="eggNOG" id="COG1080">
    <property type="taxonomic scope" value="Bacteria"/>
</dbReference>